<dbReference type="InterPro" id="IPR028082">
    <property type="entry name" value="Peripla_BP_I"/>
</dbReference>
<feature type="chain" id="PRO_5037155223" evidence="2">
    <location>
        <begin position="22"/>
        <end position="414"/>
    </location>
</feature>
<evidence type="ECO:0000256" key="2">
    <source>
        <dbReference type="SAM" id="SignalP"/>
    </source>
</evidence>
<dbReference type="SUPFAM" id="SSF53822">
    <property type="entry name" value="Periplasmic binding protein-like I"/>
    <property type="match status" value="1"/>
</dbReference>
<dbReference type="PANTHER" id="PTHR30483:SF6">
    <property type="entry name" value="PERIPLASMIC BINDING PROTEIN OF ABC TRANSPORTER FOR NATURAL AMINO ACIDS"/>
    <property type="match status" value="1"/>
</dbReference>
<dbReference type="GO" id="GO:0006865">
    <property type="term" value="P:amino acid transport"/>
    <property type="evidence" value="ECO:0007669"/>
    <property type="project" value="UniProtKB-KW"/>
</dbReference>
<gene>
    <name evidence="3" type="ORF">ASILVAE211_08935</name>
</gene>
<evidence type="ECO:0000313" key="3">
    <source>
        <dbReference type="EMBL" id="MCB8875302.1"/>
    </source>
</evidence>
<name>A0A963YQV9_9PROT</name>
<evidence type="ECO:0000256" key="1">
    <source>
        <dbReference type="ARBA" id="ARBA00022970"/>
    </source>
</evidence>
<reference evidence="3" key="1">
    <citation type="journal article" date="2021" name="Microorganisms">
        <title>Acidisoma silvae sp. nov. and Acidisomacellulosilytica sp. nov., Two Acidophilic Bacteria Isolated from Decaying Wood, Hydrolyzing Cellulose and Producing Poly-3-hydroxybutyrate.</title>
        <authorList>
            <person name="Mieszkin S."/>
            <person name="Pouder E."/>
            <person name="Uroz S."/>
            <person name="Simon-Colin C."/>
            <person name="Alain K."/>
        </authorList>
    </citation>
    <scope>NUCLEOTIDE SEQUENCE</scope>
    <source>
        <strain evidence="3">HW T2.11</strain>
    </source>
</reference>
<dbReference type="CDD" id="cd06339">
    <property type="entry name" value="PBP1_YraM_LppC_lipoprotein-like"/>
    <property type="match status" value="1"/>
</dbReference>
<dbReference type="PROSITE" id="PS51257">
    <property type="entry name" value="PROKAR_LIPOPROTEIN"/>
    <property type="match status" value="1"/>
</dbReference>
<dbReference type="AlphaFoldDB" id="A0A963YQV9"/>
<accession>A0A963YQV9</accession>
<dbReference type="RefSeq" id="WP_227320965.1">
    <property type="nucleotide sequence ID" value="NZ_JAESVB010000003.1"/>
</dbReference>
<keyword evidence="2" id="KW-0732">Signal</keyword>
<sequence length="414" mass="40141">MRLAPASALLAALGLAGCAVPYGSPSMGAGPGAPQGLTGGGAAALPAPAGSRVAILAPITGPYAGIATELVNAAKLGLGATGGSGLDVLDTGGTPQGAVAAAQKAIADGAGVIIGPLTNSEAAAVAGVTGPAHVDVLALTSDSSVARPGLWALGITPAEQVRALTQAASAQGHGQVAALLPENPLGDAMARALQNAGGNGQVQTYSSFSSMNSALRSLSDYAGRRGPIDAQIKSLRGSHTVEGRREAAKLARTPIPPPPFQALLVAETGSGLGELASLMPYYDVNPGPVLVLGPGLWAANPAAVAAAGFRGALYAAPDPAVGASFQSSYAQAYGGAPSGIAAIAFDAGAIARVTTQNGQIDQAALTNPSGFAGADGLVALGADGSVKRGLAVFQVSQDGAQIVQPAPKSFASGS</sequence>
<comment type="caution">
    <text evidence="3">The sequence shown here is derived from an EMBL/GenBank/DDBJ whole genome shotgun (WGS) entry which is preliminary data.</text>
</comment>
<dbReference type="InterPro" id="IPR051010">
    <property type="entry name" value="BCAA_transport"/>
</dbReference>
<keyword evidence="4" id="KW-1185">Reference proteome</keyword>
<protein>
    <submittedName>
        <fullName evidence="3">Penicillin-binding protein activator</fullName>
    </submittedName>
</protein>
<organism evidence="3 4">
    <name type="scientific">Acidisoma silvae</name>
    <dbReference type="NCBI Taxonomy" id="2802396"/>
    <lineage>
        <taxon>Bacteria</taxon>
        <taxon>Pseudomonadati</taxon>
        <taxon>Pseudomonadota</taxon>
        <taxon>Alphaproteobacteria</taxon>
        <taxon>Acetobacterales</taxon>
        <taxon>Acidocellaceae</taxon>
        <taxon>Acidisoma</taxon>
    </lineage>
</organism>
<feature type="signal peptide" evidence="2">
    <location>
        <begin position="1"/>
        <end position="21"/>
    </location>
</feature>
<dbReference type="Gene3D" id="3.40.50.2300">
    <property type="match status" value="2"/>
</dbReference>
<proteinExistence type="predicted"/>
<evidence type="ECO:0000313" key="4">
    <source>
        <dbReference type="Proteomes" id="UP000708298"/>
    </source>
</evidence>
<keyword evidence="1" id="KW-0029">Amino-acid transport</keyword>
<dbReference type="Proteomes" id="UP000708298">
    <property type="component" value="Unassembled WGS sequence"/>
</dbReference>
<keyword evidence="1" id="KW-0813">Transport</keyword>
<dbReference type="EMBL" id="JAESVB010000003">
    <property type="protein sequence ID" value="MCB8875302.1"/>
    <property type="molecule type" value="Genomic_DNA"/>
</dbReference>
<dbReference type="PANTHER" id="PTHR30483">
    <property type="entry name" value="LEUCINE-SPECIFIC-BINDING PROTEIN"/>
    <property type="match status" value="1"/>
</dbReference>
<reference evidence="3" key="2">
    <citation type="submission" date="2021-01" db="EMBL/GenBank/DDBJ databases">
        <authorList>
            <person name="Mieszkin S."/>
            <person name="Pouder E."/>
            <person name="Alain K."/>
        </authorList>
    </citation>
    <scope>NUCLEOTIDE SEQUENCE</scope>
    <source>
        <strain evidence="3">HW T2.11</strain>
    </source>
</reference>